<dbReference type="SUPFAM" id="SSF46785">
    <property type="entry name" value="Winged helix' DNA-binding domain"/>
    <property type="match status" value="1"/>
</dbReference>
<dbReference type="EMBL" id="CP041046">
    <property type="protein sequence ID" value="QDE37751.1"/>
    <property type="molecule type" value="Genomic_DNA"/>
</dbReference>
<accession>A0A4Y5YXV6</accession>
<evidence type="ECO:0000259" key="5">
    <source>
        <dbReference type="PROSITE" id="PS50931"/>
    </source>
</evidence>
<dbReference type="Gene3D" id="1.10.10.10">
    <property type="entry name" value="Winged helix-like DNA-binding domain superfamily/Winged helix DNA-binding domain"/>
    <property type="match status" value="1"/>
</dbReference>
<dbReference type="PROSITE" id="PS50931">
    <property type="entry name" value="HTH_LYSR"/>
    <property type="match status" value="1"/>
</dbReference>
<gene>
    <name evidence="6" type="ORF">FIV34_00330</name>
</gene>
<dbReference type="InterPro" id="IPR036390">
    <property type="entry name" value="WH_DNA-bd_sf"/>
</dbReference>
<dbReference type="InterPro" id="IPR036388">
    <property type="entry name" value="WH-like_DNA-bd_sf"/>
</dbReference>
<dbReference type="RefSeq" id="WP_139978531.1">
    <property type="nucleotide sequence ID" value="NZ_CP041046.1"/>
</dbReference>
<keyword evidence="7" id="KW-1185">Reference proteome</keyword>
<evidence type="ECO:0000256" key="3">
    <source>
        <dbReference type="ARBA" id="ARBA00023125"/>
    </source>
</evidence>
<dbReference type="FunFam" id="1.10.10.10:FF:000001">
    <property type="entry name" value="LysR family transcriptional regulator"/>
    <property type="match status" value="1"/>
</dbReference>
<comment type="similarity">
    <text evidence="1">Belongs to the LysR transcriptional regulatory family.</text>
</comment>
<evidence type="ECO:0000256" key="4">
    <source>
        <dbReference type="ARBA" id="ARBA00023163"/>
    </source>
</evidence>
<keyword evidence="2" id="KW-0805">Transcription regulation</keyword>
<name>A0A4Y5YXV6_9GAMM</name>
<protein>
    <submittedName>
        <fullName evidence="6">LysR family transcriptional regulator</fullName>
    </submittedName>
</protein>
<dbReference type="Proteomes" id="UP000316093">
    <property type="component" value="Chromosome"/>
</dbReference>
<dbReference type="AlphaFoldDB" id="A0A4Y5YXV6"/>
<dbReference type="SUPFAM" id="SSF53850">
    <property type="entry name" value="Periplasmic binding protein-like II"/>
    <property type="match status" value="1"/>
</dbReference>
<sequence length="303" mass="33023">MPTDSRLLGNLSVLVAVVDTGNFARAAEALNLTPSGVSRAVSRLETRLGVRLLHRTTRSVTLTDEGERLYAQAGPLLSSLEDAALSAAGDAQTVRGRLRVSLDPMFSWQVVAPRLHEFLSRYPDLQMEIVTRDELGDLIAEGIDVSVRFCEPPSSSLVARKLLDTRVLTVAAPAYLAANGTPKTPADVATHRCIQFRDPATRRPFDWEFHRRGKVLAVQTEGPLLVNDSGTMFSVCLAGAGIAQVLAVSVRDAIADGRLVELFPEWNGETFPLYAFYPSRRHAPPKVRAFVDFCVELAGERGA</sequence>
<evidence type="ECO:0000313" key="6">
    <source>
        <dbReference type="EMBL" id="QDE37751.1"/>
    </source>
</evidence>
<keyword evidence="4" id="KW-0804">Transcription</keyword>
<dbReference type="Gene3D" id="3.40.190.290">
    <property type="match status" value="1"/>
</dbReference>
<dbReference type="CDD" id="cd08422">
    <property type="entry name" value="PBP2_CrgA_like"/>
    <property type="match status" value="1"/>
</dbReference>
<reference evidence="6 7" key="1">
    <citation type="submission" date="2019-06" db="EMBL/GenBank/DDBJ databases">
        <title>A complete genome sequence for Luteibacter pinisoli MAH-14.</title>
        <authorList>
            <person name="Baltrus D.A."/>
        </authorList>
    </citation>
    <scope>NUCLEOTIDE SEQUENCE [LARGE SCALE GENOMIC DNA]</scope>
    <source>
        <strain evidence="6 7">MAH-14</strain>
    </source>
</reference>
<keyword evidence="3" id="KW-0238">DNA-binding</keyword>
<dbReference type="InterPro" id="IPR058163">
    <property type="entry name" value="LysR-type_TF_proteobact-type"/>
</dbReference>
<dbReference type="OrthoDB" id="9810065at2"/>
<dbReference type="PANTHER" id="PTHR30537">
    <property type="entry name" value="HTH-TYPE TRANSCRIPTIONAL REGULATOR"/>
    <property type="match status" value="1"/>
</dbReference>
<dbReference type="InterPro" id="IPR005119">
    <property type="entry name" value="LysR_subst-bd"/>
</dbReference>
<evidence type="ECO:0000313" key="7">
    <source>
        <dbReference type="Proteomes" id="UP000316093"/>
    </source>
</evidence>
<feature type="domain" description="HTH lysR-type" evidence="5">
    <location>
        <begin position="11"/>
        <end position="63"/>
    </location>
</feature>
<proteinExistence type="inferred from homology"/>
<dbReference type="InterPro" id="IPR000847">
    <property type="entry name" value="LysR_HTH_N"/>
</dbReference>
<dbReference type="GO" id="GO:0003700">
    <property type="term" value="F:DNA-binding transcription factor activity"/>
    <property type="evidence" value="ECO:0007669"/>
    <property type="project" value="InterPro"/>
</dbReference>
<dbReference type="Pfam" id="PF00126">
    <property type="entry name" value="HTH_1"/>
    <property type="match status" value="1"/>
</dbReference>
<dbReference type="PRINTS" id="PR00039">
    <property type="entry name" value="HTHLYSR"/>
</dbReference>
<dbReference type="Pfam" id="PF03466">
    <property type="entry name" value="LysR_substrate"/>
    <property type="match status" value="1"/>
</dbReference>
<evidence type="ECO:0000256" key="1">
    <source>
        <dbReference type="ARBA" id="ARBA00009437"/>
    </source>
</evidence>
<dbReference type="KEGG" id="lpy:FIV34_00330"/>
<evidence type="ECO:0000256" key="2">
    <source>
        <dbReference type="ARBA" id="ARBA00023015"/>
    </source>
</evidence>
<dbReference type="GO" id="GO:0003677">
    <property type="term" value="F:DNA binding"/>
    <property type="evidence" value="ECO:0007669"/>
    <property type="project" value="UniProtKB-KW"/>
</dbReference>
<dbReference type="PANTHER" id="PTHR30537:SF5">
    <property type="entry name" value="HTH-TYPE TRANSCRIPTIONAL ACTIVATOR TTDR-RELATED"/>
    <property type="match status" value="1"/>
</dbReference>
<organism evidence="6 7">
    <name type="scientific">Luteibacter pinisoli</name>
    <dbReference type="NCBI Taxonomy" id="2589080"/>
    <lineage>
        <taxon>Bacteria</taxon>
        <taxon>Pseudomonadati</taxon>
        <taxon>Pseudomonadota</taxon>
        <taxon>Gammaproteobacteria</taxon>
        <taxon>Lysobacterales</taxon>
        <taxon>Rhodanobacteraceae</taxon>
        <taxon>Luteibacter</taxon>
    </lineage>
</organism>